<dbReference type="InterPro" id="IPR012825">
    <property type="entry name" value="BluB"/>
</dbReference>
<gene>
    <name evidence="2" type="ORF">SAMN04488117_103295</name>
</gene>
<dbReference type="CDD" id="cd02145">
    <property type="entry name" value="BluB"/>
    <property type="match status" value="1"/>
</dbReference>
<organism evidence="2 3">
    <name type="scientific">Celeribacter baekdonensis</name>
    <dbReference type="NCBI Taxonomy" id="875171"/>
    <lineage>
        <taxon>Bacteria</taxon>
        <taxon>Pseudomonadati</taxon>
        <taxon>Pseudomonadota</taxon>
        <taxon>Alphaproteobacteria</taxon>
        <taxon>Rhodobacterales</taxon>
        <taxon>Roseobacteraceae</taxon>
        <taxon>Celeribacter</taxon>
    </lineage>
</organism>
<dbReference type="PANTHER" id="PTHR23026">
    <property type="entry name" value="NADPH NITROREDUCTASE"/>
    <property type="match status" value="1"/>
</dbReference>
<dbReference type="EMBL" id="FNBL01000003">
    <property type="protein sequence ID" value="SDF31102.1"/>
    <property type="molecule type" value="Genomic_DNA"/>
</dbReference>
<dbReference type="AlphaFoldDB" id="A0A1G7K1U7"/>
<evidence type="ECO:0000313" key="3">
    <source>
        <dbReference type="Proteomes" id="UP000182284"/>
    </source>
</evidence>
<reference evidence="2 3" key="1">
    <citation type="submission" date="2016-10" db="EMBL/GenBank/DDBJ databases">
        <authorList>
            <person name="de Groot N.N."/>
        </authorList>
    </citation>
    <scope>NUCLEOTIDE SEQUENCE [LARGE SCALE GENOMIC DNA]</scope>
    <source>
        <strain evidence="2 3">DSM 27375</strain>
    </source>
</reference>
<dbReference type="NCBIfam" id="TIGR02476">
    <property type="entry name" value="BluB"/>
    <property type="match status" value="1"/>
</dbReference>
<feature type="domain" description="Nitroreductase" evidence="1">
    <location>
        <begin position="21"/>
        <end position="187"/>
    </location>
</feature>
<dbReference type="InterPro" id="IPR000415">
    <property type="entry name" value="Nitroreductase-like"/>
</dbReference>
<dbReference type="GO" id="GO:0016491">
    <property type="term" value="F:oxidoreductase activity"/>
    <property type="evidence" value="ECO:0007669"/>
    <property type="project" value="InterPro"/>
</dbReference>
<proteinExistence type="predicted"/>
<dbReference type="InterPro" id="IPR050627">
    <property type="entry name" value="Nitroreductase/BluB"/>
</dbReference>
<dbReference type="Proteomes" id="UP000182284">
    <property type="component" value="Unassembled WGS sequence"/>
</dbReference>
<dbReference type="InterPro" id="IPR029479">
    <property type="entry name" value="Nitroreductase"/>
</dbReference>
<dbReference type="RefSeq" id="WP_074643221.1">
    <property type="nucleotide sequence ID" value="NZ_FNBL01000003.1"/>
</dbReference>
<dbReference type="PANTHER" id="PTHR23026:SF123">
    <property type="entry name" value="NAD(P)H NITROREDUCTASE RV3131-RELATED"/>
    <property type="match status" value="1"/>
</dbReference>
<protein>
    <submittedName>
        <fullName evidence="2">Cob(II)yrinic acid a,c-diamide reductase</fullName>
    </submittedName>
</protein>
<evidence type="ECO:0000259" key="1">
    <source>
        <dbReference type="Pfam" id="PF00881"/>
    </source>
</evidence>
<dbReference type="OrthoDB" id="9773807at2"/>
<sequence length="214" mass="23923">MTTSHIGQFSQAFRNDLHALLRWRRDVRRFRTDPVDEATLTKCLDAFTLAPSVGLSQPWRIVRLTSEAARKAALENFETANAEALAGYSGETAKQYAGLKLTGMREAPVQIAVFCDEATAEGKGLGVATMPEMLRYSVVSAIMQFWLMLRAEGIGLGWVSILDPKALCRDLEVADTWSLIGYLCIGHPEEDTEQPELERLGWEKRHPCPDILDR</sequence>
<dbReference type="Gene3D" id="3.40.109.10">
    <property type="entry name" value="NADH Oxidase"/>
    <property type="match status" value="1"/>
</dbReference>
<dbReference type="SUPFAM" id="SSF55469">
    <property type="entry name" value="FMN-dependent nitroreductase-like"/>
    <property type="match status" value="1"/>
</dbReference>
<dbReference type="Pfam" id="PF00881">
    <property type="entry name" value="Nitroreductase"/>
    <property type="match status" value="1"/>
</dbReference>
<evidence type="ECO:0000313" key="2">
    <source>
        <dbReference type="EMBL" id="SDF31102.1"/>
    </source>
</evidence>
<name>A0A1G7K1U7_9RHOB</name>
<accession>A0A1G7K1U7</accession>